<reference evidence="3" key="2">
    <citation type="submission" date="2022-10" db="EMBL/GenBank/DDBJ databases">
        <authorList>
            <consortium name="ENA_rothamsted_submissions"/>
            <consortium name="culmorum"/>
            <person name="King R."/>
        </authorList>
    </citation>
    <scope>NUCLEOTIDE SEQUENCE</scope>
</reference>
<evidence type="ECO:0000256" key="2">
    <source>
        <dbReference type="RuleBase" id="RU000363"/>
    </source>
</evidence>
<proteinExistence type="inferred from homology"/>
<sequence length="327" mass="36225">MIQLLIIGIVFLLGVFMVVVCVILSSPKCTSKVCLVGKTALVTGGSSGIGYQTVLGLAARGCRVIVADQNVDEKIQRSLIKESNNPNIIMQYVDLASFESVRELARRLTASEDKLDILINNAGIGKGPDKLSKDDLDDTWQINYFSAFLLTHLLIGLLKKSSAGRVIFTSSLLSHVHQLSSENITATEIKSSEYFLSYSDTKVALIIASDIFATKLNKFNITSNVYHPGIANTAIFERSMRNMEGIGEKALVFVLRLLLFFLNKTPEDGAQTALHLAVSREVENITGRYFGRLSETWKPRICKDKILCEKIWTTSETIVKLESNERL</sequence>
<dbReference type="PRINTS" id="PR00081">
    <property type="entry name" value="GDHRDH"/>
</dbReference>
<gene>
    <name evidence="3" type="ORF">PHAECO_LOCUS7737</name>
</gene>
<evidence type="ECO:0000256" key="1">
    <source>
        <dbReference type="ARBA" id="ARBA00023002"/>
    </source>
</evidence>
<dbReference type="PANTHER" id="PTHR43157:SF31">
    <property type="entry name" value="PHOSPHATIDYLINOSITOL-GLYCAN BIOSYNTHESIS CLASS F PROTEIN"/>
    <property type="match status" value="1"/>
</dbReference>
<dbReference type="EMBL" id="OU896709">
    <property type="protein sequence ID" value="CAH1160216.1"/>
    <property type="molecule type" value="Genomic_DNA"/>
</dbReference>
<keyword evidence="1" id="KW-0560">Oxidoreductase</keyword>
<keyword evidence="4" id="KW-1185">Reference proteome</keyword>
<dbReference type="InterPro" id="IPR036291">
    <property type="entry name" value="NAD(P)-bd_dom_sf"/>
</dbReference>
<protein>
    <submittedName>
        <fullName evidence="3">Uncharacterized protein</fullName>
    </submittedName>
</protein>
<dbReference type="InterPro" id="IPR002347">
    <property type="entry name" value="SDR_fam"/>
</dbReference>
<dbReference type="Proteomes" id="UP001153737">
    <property type="component" value="Chromosome 3"/>
</dbReference>
<reference evidence="3" key="1">
    <citation type="submission" date="2022-01" db="EMBL/GenBank/DDBJ databases">
        <authorList>
            <person name="King R."/>
        </authorList>
    </citation>
    <scope>NUCLEOTIDE SEQUENCE</scope>
</reference>
<dbReference type="OrthoDB" id="191139at2759"/>
<accession>A0A9P0GU04</accession>
<dbReference type="PANTHER" id="PTHR43157">
    <property type="entry name" value="PHOSPHATIDYLINOSITOL-GLYCAN BIOSYNTHESIS CLASS F PROTEIN-RELATED"/>
    <property type="match status" value="1"/>
</dbReference>
<evidence type="ECO:0000313" key="3">
    <source>
        <dbReference type="EMBL" id="CAH1160216.1"/>
    </source>
</evidence>
<dbReference type="AlphaFoldDB" id="A0A9P0GU04"/>
<dbReference type="PRINTS" id="PR00080">
    <property type="entry name" value="SDRFAMILY"/>
</dbReference>
<dbReference type="Gene3D" id="3.40.50.720">
    <property type="entry name" value="NAD(P)-binding Rossmann-like Domain"/>
    <property type="match status" value="1"/>
</dbReference>
<dbReference type="SUPFAM" id="SSF51735">
    <property type="entry name" value="NAD(P)-binding Rossmann-fold domains"/>
    <property type="match status" value="1"/>
</dbReference>
<organism evidence="3 4">
    <name type="scientific">Phaedon cochleariae</name>
    <name type="common">Mustard beetle</name>
    <dbReference type="NCBI Taxonomy" id="80249"/>
    <lineage>
        <taxon>Eukaryota</taxon>
        <taxon>Metazoa</taxon>
        <taxon>Ecdysozoa</taxon>
        <taxon>Arthropoda</taxon>
        <taxon>Hexapoda</taxon>
        <taxon>Insecta</taxon>
        <taxon>Pterygota</taxon>
        <taxon>Neoptera</taxon>
        <taxon>Endopterygota</taxon>
        <taxon>Coleoptera</taxon>
        <taxon>Polyphaga</taxon>
        <taxon>Cucujiformia</taxon>
        <taxon>Chrysomeloidea</taxon>
        <taxon>Chrysomelidae</taxon>
        <taxon>Chrysomelinae</taxon>
        <taxon>Chrysomelini</taxon>
        <taxon>Phaedon</taxon>
    </lineage>
</organism>
<dbReference type="Pfam" id="PF00106">
    <property type="entry name" value="adh_short"/>
    <property type="match status" value="1"/>
</dbReference>
<evidence type="ECO:0000313" key="4">
    <source>
        <dbReference type="Proteomes" id="UP001153737"/>
    </source>
</evidence>
<comment type="similarity">
    <text evidence="2">Belongs to the short-chain dehydrogenases/reductases (SDR) family.</text>
</comment>
<dbReference type="GO" id="GO:0016491">
    <property type="term" value="F:oxidoreductase activity"/>
    <property type="evidence" value="ECO:0007669"/>
    <property type="project" value="UniProtKB-KW"/>
</dbReference>
<name>A0A9P0GU04_PHACE</name>